<dbReference type="EMBL" id="BPVZ01000117">
    <property type="protein sequence ID" value="GKV36507.1"/>
    <property type="molecule type" value="Genomic_DNA"/>
</dbReference>
<dbReference type="SUPFAM" id="SSF52540">
    <property type="entry name" value="P-loop containing nucleoside triphosphate hydrolases"/>
    <property type="match status" value="1"/>
</dbReference>
<evidence type="ECO:0000313" key="6">
    <source>
        <dbReference type="Proteomes" id="UP001054252"/>
    </source>
</evidence>
<evidence type="ECO:0000313" key="5">
    <source>
        <dbReference type="EMBL" id="GKV36507.1"/>
    </source>
</evidence>
<name>A0AAV5LIX0_9ROSI</name>
<accession>A0AAV5LIX0</accession>
<sequence length="458" mass="51286">MGAPGKWFKSLITSKPPQSLNNQEKTGDKGKKKWRLWRSSSDGLGSSASKGHKMGLLGGSEASHSSFGVDDDFAAAMATLIRAPPKDFLVVRLEWAAIRIQSAFRGLLARRALRALKAVVRIQAIFRGRQVRKQAAVTLRCMQALVRVQARVRARCVKDSLEGQDGSKLLDEYPNSNLSKQAEEGWCDSPGTIDEVKAKLRMKQEGAIKRERAIVYSFSKQQSKSCASPNIRENKPSMPLKHHRLDKNGVDCSWLERWMATKPWETRLMEEIHTDQAEMTQIPRKSEDNILSFRPRSSEQESVKVRRNNITTKIIAKPPIASEITGSSSAPSSESMNDESSLSISSTSISPTTMSSGVLMVDRVGDSYYQKPSYMSLTESSKAKQKDWRVSSPYVQKHMMDDFQFRNKSMTLSNGDIKNNSSSDPSSNFYKDLFPHVALGRQDCSRNGRHQSVRSSKM</sequence>
<comment type="function">
    <text evidence="3">May be involved in cooperative interactions with calmodulins or calmodulin-like proteins. Recruits calmodulin proteins to microtubules, thus being a potential scaffold in cellular signaling and trafficking. May associate with nucleic acids and regulate gene expression at the transcriptional or post-transcriptional level.</text>
</comment>
<feature type="compositionally biased region" description="Low complexity" evidence="4">
    <location>
        <begin position="39"/>
        <end position="49"/>
    </location>
</feature>
<keyword evidence="6" id="KW-1185">Reference proteome</keyword>
<evidence type="ECO:0000256" key="1">
    <source>
        <dbReference type="ARBA" id="ARBA00022860"/>
    </source>
</evidence>
<evidence type="ECO:0000256" key="3">
    <source>
        <dbReference type="ARBA" id="ARBA00045534"/>
    </source>
</evidence>
<reference evidence="5 6" key="1">
    <citation type="journal article" date="2021" name="Commun. Biol.">
        <title>The genome of Shorea leprosula (Dipterocarpaceae) highlights the ecological relevance of drought in aseasonal tropical rainforests.</title>
        <authorList>
            <person name="Ng K.K.S."/>
            <person name="Kobayashi M.J."/>
            <person name="Fawcett J.A."/>
            <person name="Hatakeyama M."/>
            <person name="Paape T."/>
            <person name="Ng C.H."/>
            <person name="Ang C.C."/>
            <person name="Tnah L.H."/>
            <person name="Lee C.T."/>
            <person name="Nishiyama T."/>
            <person name="Sese J."/>
            <person name="O'Brien M.J."/>
            <person name="Copetti D."/>
            <person name="Mohd Noor M.I."/>
            <person name="Ong R.C."/>
            <person name="Putra M."/>
            <person name="Sireger I.Z."/>
            <person name="Indrioko S."/>
            <person name="Kosugi Y."/>
            <person name="Izuno A."/>
            <person name="Isagi Y."/>
            <person name="Lee S.L."/>
            <person name="Shimizu K.K."/>
        </authorList>
    </citation>
    <scope>NUCLEOTIDE SEQUENCE [LARGE SCALE GENOMIC DNA]</scope>
    <source>
        <strain evidence="5">214</strain>
    </source>
</reference>
<protein>
    <submittedName>
        <fullName evidence="5">Uncharacterized protein</fullName>
    </submittedName>
</protein>
<dbReference type="PROSITE" id="PS50096">
    <property type="entry name" value="IQ"/>
    <property type="match status" value="2"/>
</dbReference>
<comment type="similarity">
    <text evidence="2">Belongs to the IQD family.</text>
</comment>
<dbReference type="PANTHER" id="PTHR32295:SF126">
    <property type="entry name" value="PROTEIN IQ-DOMAIN 8"/>
    <property type="match status" value="1"/>
</dbReference>
<evidence type="ECO:0000256" key="4">
    <source>
        <dbReference type="SAM" id="MobiDB-lite"/>
    </source>
</evidence>
<dbReference type="Gene3D" id="1.20.5.190">
    <property type="match status" value="1"/>
</dbReference>
<feature type="compositionally biased region" description="Polar residues" evidence="4">
    <location>
        <begin position="11"/>
        <end position="24"/>
    </location>
</feature>
<dbReference type="SMART" id="SM00015">
    <property type="entry name" value="IQ"/>
    <property type="match status" value="2"/>
</dbReference>
<dbReference type="Pfam" id="PF00612">
    <property type="entry name" value="IQ"/>
    <property type="match status" value="2"/>
</dbReference>
<proteinExistence type="inferred from homology"/>
<dbReference type="Proteomes" id="UP001054252">
    <property type="component" value="Unassembled WGS sequence"/>
</dbReference>
<dbReference type="InterPro" id="IPR027417">
    <property type="entry name" value="P-loop_NTPase"/>
</dbReference>
<gene>
    <name evidence="5" type="ORF">SLEP1_g44633</name>
</gene>
<dbReference type="AlphaFoldDB" id="A0AAV5LIX0"/>
<dbReference type="InterPro" id="IPR000048">
    <property type="entry name" value="IQ_motif_EF-hand-BS"/>
</dbReference>
<keyword evidence="1" id="KW-0112">Calmodulin-binding</keyword>
<feature type="region of interest" description="Disordered" evidence="4">
    <location>
        <begin position="1"/>
        <end position="49"/>
    </location>
</feature>
<evidence type="ECO:0000256" key="2">
    <source>
        <dbReference type="ARBA" id="ARBA00024341"/>
    </source>
</evidence>
<dbReference type="GO" id="GO:0005516">
    <property type="term" value="F:calmodulin binding"/>
    <property type="evidence" value="ECO:0007669"/>
    <property type="project" value="UniProtKB-KW"/>
</dbReference>
<organism evidence="5 6">
    <name type="scientific">Rubroshorea leprosula</name>
    <dbReference type="NCBI Taxonomy" id="152421"/>
    <lineage>
        <taxon>Eukaryota</taxon>
        <taxon>Viridiplantae</taxon>
        <taxon>Streptophyta</taxon>
        <taxon>Embryophyta</taxon>
        <taxon>Tracheophyta</taxon>
        <taxon>Spermatophyta</taxon>
        <taxon>Magnoliopsida</taxon>
        <taxon>eudicotyledons</taxon>
        <taxon>Gunneridae</taxon>
        <taxon>Pentapetalae</taxon>
        <taxon>rosids</taxon>
        <taxon>malvids</taxon>
        <taxon>Malvales</taxon>
        <taxon>Dipterocarpaceae</taxon>
        <taxon>Rubroshorea</taxon>
    </lineage>
</organism>
<dbReference type="PANTHER" id="PTHR32295">
    <property type="entry name" value="IQ-DOMAIN 5-RELATED"/>
    <property type="match status" value="1"/>
</dbReference>
<comment type="caution">
    <text evidence="5">The sequence shown here is derived from an EMBL/GenBank/DDBJ whole genome shotgun (WGS) entry which is preliminary data.</text>
</comment>
<feature type="region of interest" description="Disordered" evidence="4">
    <location>
        <begin position="321"/>
        <end position="348"/>
    </location>
</feature>
<feature type="compositionally biased region" description="Low complexity" evidence="4">
    <location>
        <begin position="322"/>
        <end position="348"/>
    </location>
</feature>